<comment type="subcellular location">
    <subcellularLocation>
        <location evidence="1">Cell membrane</location>
        <topology evidence="1">Multi-pass membrane protein</topology>
    </subcellularLocation>
</comment>
<protein>
    <submittedName>
        <fullName evidence="10">Glycosyltransferase family 39 protein</fullName>
    </submittedName>
</protein>
<evidence type="ECO:0000256" key="6">
    <source>
        <dbReference type="ARBA" id="ARBA00022989"/>
    </source>
</evidence>
<sequence length="505" mass="54340">MTTVLETGAPQGDTERPPFATVGVTAVVAISAVALLASIGRYGFFGDELYFIAAGRRLAESYADQGPLVPAIARLMDELAPGSLVAQRLPSVLVTLAAIVVSAQTARELGGSRGAQVLTAVAYAVSPFLLIQGTQLATNSLDTALWVAIGWLVVRWVRTRRADLLFWAGVVTAIDMQVKWLVPFFWAAIAVGVLIFGPRAMLRQAALWWGAALVVLTMLPSLFWQARHGWPQLGMGAQVAAEQETMGGRLTFVPIALAIAGLLGVTLLVCGMVALLRLEALRPYRFFAVVPIVLLAVFLITDGRPYYVLGCYPVVMAAGAVLWTRRAARWRTIVAALLSIVSAAVVVWALPVQPERNLRPAADEREAAMNMSIYAKLGWPELARATAAAYRSLPEADRARAVVIADSYWQASALDVARPDHGLPAVYSPNRGFGYFGTPPDSATTVVWVGGDGSEPRARCAEVSAIGRADSRLGFPGITRDVTLWRCDNPKTPWSQAWSSMMRLG</sequence>
<dbReference type="AlphaFoldDB" id="A0A9X2E7G1"/>
<reference evidence="10" key="1">
    <citation type="submission" date="2022-06" db="EMBL/GenBank/DDBJ databases">
        <title>Novel species in genus nocardia.</title>
        <authorList>
            <person name="Li F."/>
        </authorList>
    </citation>
    <scope>NUCLEOTIDE SEQUENCE</scope>
    <source>
        <strain evidence="10">CDC141</strain>
    </source>
</reference>
<dbReference type="EMBL" id="JAMRXG010000007">
    <property type="protein sequence ID" value="MCM6775517.1"/>
    <property type="molecule type" value="Genomic_DNA"/>
</dbReference>
<keyword evidence="7 8" id="KW-0472">Membrane</keyword>
<keyword evidence="3" id="KW-0328">Glycosyltransferase</keyword>
<dbReference type="GO" id="GO:0009103">
    <property type="term" value="P:lipopolysaccharide biosynthetic process"/>
    <property type="evidence" value="ECO:0007669"/>
    <property type="project" value="UniProtKB-ARBA"/>
</dbReference>
<evidence type="ECO:0000256" key="5">
    <source>
        <dbReference type="ARBA" id="ARBA00022692"/>
    </source>
</evidence>
<dbReference type="GO" id="GO:0016763">
    <property type="term" value="F:pentosyltransferase activity"/>
    <property type="evidence" value="ECO:0007669"/>
    <property type="project" value="TreeGrafter"/>
</dbReference>
<feature type="transmembrane region" description="Helical" evidence="8">
    <location>
        <begin position="330"/>
        <end position="350"/>
    </location>
</feature>
<keyword evidence="2" id="KW-1003">Cell membrane</keyword>
<evidence type="ECO:0000313" key="11">
    <source>
        <dbReference type="Proteomes" id="UP001139157"/>
    </source>
</evidence>
<feature type="transmembrane region" description="Helical" evidence="8">
    <location>
        <begin position="177"/>
        <end position="197"/>
    </location>
</feature>
<organism evidence="10 11">
    <name type="scientific">Nocardia pulmonis</name>
    <dbReference type="NCBI Taxonomy" id="2951408"/>
    <lineage>
        <taxon>Bacteria</taxon>
        <taxon>Bacillati</taxon>
        <taxon>Actinomycetota</taxon>
        <taxon>Actinomycetes</taxon>
        <taxon>Mycobacteriales</taxon>
        <taxon>Nocardiaceae</taxon>
        <taxon>Nocardia</taxon>
    </lineage>
</organism>
<keyword evidence="11" id="KW-1185">Reference proteome</keyword>
<feature type="transmembrane region" description="Helical" evidence="8">
    <location>
        <begin position="252"/>
        <end position="276"/>
    </location>
</feature>
<feature type="transmembrane region" description="Helical" evidence="8">
    <location>
        <begin position="283"/>
        <end position="300"/>
    </location>
</feature>
<evidence type="ECO:0000256" key="7">
    <source>
        <dbReference type="ARBA" id="ARBA00023136"/>
    </source>
</evidence>
<keyword evidence="6 8" id="KW-1133">Transmembrane helix</keyword>
<evidence type="ECO:0000256" key="3">
    <source>
        <dbReference type="ARBA" id="ARBA00022676"/>
    </source>
</evidence>
<dbReference type="RefSeq" id="WP_251913764.1">
    <property type="nucleotide sequence ID" value="NZ_JAMRXG010000007.1"/>
</dbReference>
<name>A0A9X2E7G1_9NOCA</name>
<comment type="caution">
    <text evidence="10">The sequence shown here is derived from an EMBL/GenBank/DDBJ whole genome shotgun (WGS) entry which is preliminary data.</text>
</comment>
<feature type="transmembrane region" description="Helical" evidence="8">
    <location>
        <begin position="206"/>
        <end position="226"/>
    </location>
</feature>
<keyword evidence="4" id="KW-0808">Transferase</keyword>
<gene>
    <name evidence="10" type="ORF">NDR86_18750</name>
</gene>
<evidence type="ECO:0000313" key="10">
    <source>
        <dbReference type="EMBL" id="MCM6775517.1"/>
    </source>
</evidence>
<accession>A0A9X2E7G1</accession>
<proteinExistence type="predicted"/>
<feature type="domain" description="Glycosyltransferase RgtA/B/C/D-like" evidence="9">
    <location>
        <begin position="64"/>
        <end position="224"/>
    </location>
</feature>
<evidence type="ECO:0000256" key="2">
    <source>
        <dbReference type="ARBA" id="ARBA00022475"/>
    </source>
</evidence>
<evidence type="ECO:0000256" key="8">
    <source>
        <dbReference type="SAM" id="Phobius"/>
    </source>
</evidence>
<keyword evidence="5 8" id="KW-0812">Transmembrane</keyword>
<dbReference type="PANTHER" id="PTHR33908:SF11">
    <property type="entry name" value="MEMBRANE PROTEIN"/>
    <property type="match status" value="1"/>
</dbReference>
<feature type="transmembrane region" description="Helical" evidence="8">
    <location>
        <begin position="306"/>
        <end position="323"/>
    </location>
</feature>
<evidence type="ECO:0000259" key="9">
    <source>
        <dbReference type="Pfam" id="PF13231"/>
    </source>
</evidence>
<dbReference type="InterPro" id="IPR038731">
    <property type="entry name" value="RgtA/B/C-like"/>
</dbReference>
<feature type="transmembrane region" description="Helical" evidence="8">
    <location>
        <begin position="20"/>
        <end position="39"/>
    </location>
</feature>
<evidence type="ECO:0000256" key="1">
    <source>
        <dbReference type="ARBA" id="ARBA00004651"/>
    </source>
</evidence>
<dbReference type="Proteomes" id="UP001139157">
    <property type="component" value="Unassembled WGS sequence"/>
</dbReference>
<evidence type="ECO:0000256" key="4">
    <source>
        <dbReference type="ARBA" id="ARBA00022679"/>
    </source>
</evidence>
<dbReference type="Pfam" id="PF13231">
    <property type="entry name" value="PMT_2"/>
    <property type="match status" value="1"/>
</dbReference>
<dbReference type="GO" id="GO:0005886">
    <property type="term" value="C:plasma membrane"/>
    <property type="evidence" value="ECO:0007669"/>
    <property type="project" value="UniProtKB-SubCell"/>
</dbReference>
<dbReference type="InterPro" id="IPR050297">
    <property type="entry name" value="LipidA_mod_glycosyltrf_83"/>
</dbReference>
<dbReference type="PANTHER" id="PTHR33908">
    <property type="entry name" value="MANNOSYLTRANSFERASE YKCB-RELATED"/>
    <property type="match status" value="1"/>
</dbReference>